<comment type="caution">
    <text evidence="1">The sequence shown here is derived from an EMBL/GenBank/DDBJ whole genome shotgun (WGS) entry which is preliminary data.</text>
</comment>
<proteinExistence type="predicted"/>
<reference evidence="1" key="1">
    <citation type="journal article" date="2014" name="Front. Microbiol.">
        <title>High frequency of phylogenetically diverse reductive dehalogenase-homologous genes in deep subseafloor sedimentary metagenomes.</title>
        <authorList>
            <person name="Kawai M."/>
            <person name="Futagami T."/>
            <person name="Toyoda A."/>
            <person name="Takaki Y."/>
            <person name="Nishi S."/>
            <person name="Hori S."/>
            <person name="Arai W."/>
            <person name="Tsubouchi T."/>
            <person name="Morono Y."/>
            <person name="Uchiyama I."/>
            <person name="Ito T."/>
            <person name="Fujiyama A."/>
            <person name="Inagaki F."/>
            <person name="Takami H."/>
        </authorList>
    </citation>
    <scope>NUCLEOTIDE SEQUENCE</scope>
    <source>
        <strain evidence="1">Expedition CK06-06</strain>
    </source>
</reference>
<sequence>VYLPKKDTDKEFEHLFLGDMQKYTYNESDIPLSLSH</sequence>
<organism evidence="1">
    <name type="scientific">marine sediment metagenome</name>
    <dbReference type="NCBI Taxonomy" id="412755"/>
    <lineage>
        <taxon>unclassified sequences</taxon>
        <taxon>metagenomes</taxon>
        <taxon>ecological metagenomes</taxon>
    </lineage>
</organism>
<protein>
    <submittedName>
        <fullName evidence="1">Uncharacterized protein</fullName>
    </submittedName>
</protein>
<accession>X1VT08</accession>
<dbReference type="EMBL" id="BARW01038645">
    <property type="protein sequence ID" value="GAJ23987.1"/>
    <property type="molecule type" value="Genomic_DNA"/>
</dbReference>
<dbReference type="AlphaFoldDB" id="X1VT08"/>
<name>X1VT08_9ZZZZ</name>
<evidence type="ECO:0000313" key="1">
    <source>
        <dbReference type="EMBL" id="GAJ23987.1"/>
    </source>
</evidence>
<feature type="non-terminal residue" evidence="1">
    <location>
        <position position="1"/>
    </location>
</feature>
<gene>
    <name evidence="1" type="ORF">S12H4_59232</name>
</gene>